<proteinExistence type="predicted"/>
<dbReference type="InterPro" id="IPR021842">
    <property type="entry name" value="DUF3435"/>
</dbReference>
<reference evidence="1" key="1">
    <citation type="submission" date="2021-07" db="EMBL/GenBank/DDBJ databases">
        <authorList>
            <person name="Branca A.L. A."/>
        </authorList>
    </citation>
    <scope>NUCLEOTIDE SEQUENCE</scope>
</reference>
<evidence type="ECO:0000313" key="1">
    <source>
        <dbReference type="EMBL" id="CAG8902288.1"/>
    </source>
</evidence>
<dbReference type="OrthoDB" id="4357582at2759"/>
<name>A0A9W4KHH9_9EURO</name>
<accession>A0A9W4KHH9</accession>
<dbReference type="Pfam" id="PF11917">
    <property type="entry name" value="DUF3435"/>
    <property type="match status" value="1"/>
</dbReference>
<gene>
    <name evidence="1" type="ORF">PEGY_LOCUS6745</name>
</gene>
<keyword evidence="2" id="KW-1185">Reference proteome</keyword>
<dbReference type="Proteomes" id="UP001154252">
    <property type="component" value="Unassembled WGS sequence"/>
</dbReference>
<organism evidence="1 2">
    <name type="scientific">Penicillium egyptiacum</name>
    <dbReference type="NCBI Taxonomy" id="1303716"/>
    <lineage>
        <taxon>Eukaryota</taxon>
        <taxon>Fungi</taxon>
        <taxon>Dikarya</taxon>
        <taxon>Ascomycota</taxon>
        <taxon>Pezizomycotina</taxon>
        <taxon>Eurotiomycetes</taxon>
        <taxon>Eurotiomycetidae</taxon>
        <taxon>Eurotiales</taxon>
        <taxon>Aspergillaceae</taxon>
        <taxon>Penicillium</taxon>
    </lineage>
</organism>
<comment type="caution">
    <text evidence="1">The sequence shown here is derived from an EMBL/GenBank/DDBJ whole genome shotgun (WGS) entry which is preliminary data.</text>
</comment>
<evidence type="ECO:0008006" key="3">
    <source>
        <dbReference type="Google" id="ProtNLM"/>
    </source>
</evidence>
<dbReference type="PANTHER" id="PTHR37535:SF3">
    <property type="entry name" value="FLUG DOMAIN-CONTAINING PROTEIN"/>
    <property type="match status" value="1"/>
</dbReference>
<dbReference type="EMBL" id="CAJVRC010000875">
    <property type="protein sequence ID" value="CAG8902288.1"/>
    <property type="molecule type" value="Genomic_DNA"/>
</dbReference>
<evidence type="ECO:0000313" key="2">
    <source>
        <dbReference type="Proteomes" id="UP001154252"/>
    </source>
</evidence>
<sequence>MAMQGKDLSKILEAQAKLAASRGFTLEYQREQEQSENRIAQPELAPATHDKYDRAVQIWVLLSRGEPGDLGSMKDEPAPSPQVFKSFVEHYITTRKKLPSQKSVYNHFINFISFWERTTFRKVAVEVKEDLINFIEGDMTKKHKLRTKPREPFLVTAKDIDYLLRRLFTSDPHDYIHERARVQTGSSLSLFAGSGARAGAIVESSAYRHTNECLYYRHIKFHLKWGREPGTIKRWVTIESEFLKGSRYQDNAILPKNWFREHPVLGKGFIFWVIVHGIADNAFKNITSLDQLLAQRPPKGRESWTLQWTEEAKDLSFFRMVTPEGPLKNRALTFASLRHNNMSLARRDGFKDPLRVHGIRGGVANKVDGQSSEASRSQALDHQNPDTFLKYQSPLKALDVGAMFFDLEQDLECRDMEQSMAHHRDPNAPVSLNAAARERFSQSEEIALIDAEIVMLTQQISGKPKDHPELEAKRTKLYSTKANKLQAATSLFISEWWDASYDAYMAGNEFEEHDKTCIFEILEKYLPQRARLKENLFKKVTLDSVIGRQCLRDMIHLCCDTERVVYYPGLCPEDGRCPICKTSMSSIAYSGRAKHILQCRRKELGSAPYQQRYTNGKRAHRRVQRNFAQFCYLCAEFYYDQQSWMQHCKSHLDHLRPRCGLLTFRYTLVAPAFCPFCLGDENKDPDEKFQQWVKKATLWNHIDSHLRKFKSDSAIPCPHPLCNQQIYADKKSLRRHLYDGHSIDEPRPNCLARKRKAEDETDISENLGSEFKIQKMDTCAS</sequence>
<protein>
    <recommendedName>
        <fullName evidence="3">C2H2-type domain-containing protein</fullName>
    </recommendedName>
</protein>
<dbReference type="AlphaFoldDB" id="A0A9W4KHH9"/>
<dbReference type="PANTHER" id="PTHR37535">
    <property type="entry name" value="FLUG DOMAIN PROTEIN"/>
    <property type="match status" value="1"/>
</dbReference>